<evidence type="ECO:0000256" key="2">
    <source>
        <dbReference type="ARBA" id="ARBA00001946"/>
    </source>
</evidence>
<dbReference type="InterPro" id="IPR000086">
    <property type="entry name" value="NUDIX_hydrolase_dom"/>
</dbReference>
<dbReference type="GO" id="GO:0046872">
    <property type="term" value="F:metal ion binding"/>
    <property type="evidence" value="ECO:0007669"/>
    <property type="project" value="UniProtKB-KW"/>
</dbReference>
<comment type="cofactor">
    <cofactor evidence="2">
        <name>Mg(2+)</name>
        <dbReference type="ChEBI" id="CHEBI:18420"/>
    </cofactor>
</comment>
<evidence type="ECO:0000313" key="8">
    <source>
        <dbReference type="EMBL" id="BCK84621.1"/>
    </source>
</evidence>
<organism evidence="8 9">
    <name type="scientific">Pusillibacter faecalis</name>
    <dbReference type="NCBI Taxonomy" id="2714358"/>
    <lineage>
        <taxon>Bacteria</taxon>
        <taxon>Bacillati</taxon>
        <taxon>Bacillota</taxon>
        <taxon>Clostridia</taxon>
        <taxon>Eubacteriales</taxon>
        <taxon>Oscillospiraceae</taxon>
        <taxon>Pusillibacter</taxon>
    </lineage>
</organism>
<dbReference type="Proteomes" id="UP000679848">
    <property type="component" value="Chromosome"/>
</dbReference>
<evidence type="ECO:0000259" key="7">
    <source>
        <dbReference type="PROSITE" id="PS51462"/>
    </source>
</evidence>
<keyword evidence="3" id="KW-0479">Metal-binding</keyword>
<dbReference type="GO" id="GO:0010945">
    <property type="term" value="F:coenzyme A diphosphatase activity"/>
    <property type="evidence" value="ECO:0007669"/>
    <property type="project" value="InterPro"/>
</dbReference>
<evidence type="ECO:0000313" key="9">
    <source>
        <dbReference type="Proteomes" id="UP000679848"/>
    </source>
</evidence>
<evidence type="ECO:0000256" key="6">
    <source>
        <dbReference type="ARBA" id="ARBA00023211"/>
    </source>
</evidence>
<keyword evidence="5" id="KW-0460">Magnesium</keyword>
<keyword evidence="6" id="KW-0464">Manganese</keyword>
<keyword evidence="4" id="KW-0378">Hydrolase</keyword>
<dbReference type="Gene3D" id="3.90.79.10">
    <property type="entry name" value="Nucleoside Triphosphate Pyrophosphohydrolase"/>
    <property type="match status" value="1"/>
</dbReference>
<name>A0A810QGB4_9FIRM</name>
<dbReference type="Pfam" id="PF00293">
    <property type="entry name" value="NUDIX"/>
    <property type="match status" value="1"/>
</dbReference>
<dbReference type="AlphaFoldDB" id="A0A810QGB4"/>
<protein>
    <submittedName>
        <fullName evidence="8">Coenzyme A pyrophosphatase</fullName>
    </submittedName>
</protein>
<gene>
    <name evidence="8" type="ORF">MM59RIKEN_19400</name>
</gene>
<dbReference type="SUPFAM" id="SSF55811">
    <property type="entry name" value="Nudix"/>
    <property type="match status" value="1"/>
</dbReference>
<evidence type="ECO:0000256" key="3">
    <source>
        <dbReference type="ARBA" id="ARBA00022723"/>
    </source>
</evidence>
<sequence>MSAALEALRRRFDGHQPGLLGARNEYAVLCPLLEQPDGVHLLFEVRAAQLRQGGEVCFPGGRLESQETPAECALRETEEELSIPRSQIQLLGTPDFICNQRGFLLRPYLGLISPEGYAAISPSSAEVAEVFTVPFAFFQNTAPELYSYDLLPQLPEGFPYEAVGISQDYPWSRGKVDVPVWYWQRHVIWGMTARIVRDLAQTAP</sequence>
<evidence type="ECO:0000256" key="4">
    <source>
        <dbReference type="ARBA" id="ARBA00022801"/>
    </source>
</evidence>
<dbReference type="RefSeq" id="WP_213543242.1">
    <property type="nucleotide sequence ID" value="NZ_AP023420.1"/>
</dbReference>
<dbReference type="PANTHER" id="PTHR12992">
    <property type="entry name" value="NUDIX HYDROLASE"/>
    <property type="match status" value="1"/>
</dbReference>
<reference evidence="8" key="1">
    <citation type="submission" date="2020-09" db="EMBL/GenBank/DDBJ databases">
        <title>New species isolated from human feces.</title>
        <authorList>
            <person name="Kitahara M."/>
            <person name="Shigeno Y."/>
            <person name="Shime M."/>
            <person name="Matsumoto Y."/>
            <person name="Nakamura S."/>
            <person name="Motooka D."/>
            <person name="Fukuoka S."/>
            <person name="Nishikawa H."/>
            <person name="Benno Y."/>
        </authorList>
    </citation>
    <scope>NUCLEOTIDE SEQUENCE</scope>
    <source>
        <strain evidence="8">MM59</strain>
    </source>
</reference>
<proteinExistence type="predicted"/>
<comment type="cofactor">
    <cofactor evidence="1">
        <name>Mn(2+)</name>
        <dbReference type="ChEBI" id="CHEBI:29035"/>
    </cofactor>
</comment>
<accession>A0A810QGB4</accession>
<dbReference type="InterPro" id="IPR015797">
    <property type="entry name" value="NUDIX_hydrolase-like_dom_sf"/>
</dbReference>
<feature type="domain" description="Nudix hydrolase" evidence="7">
    <location>
        <begin position="23"/>
        <end position="156"/>
    </location>
</feature>
<dbReference type="EMBL" id="AP023420">
    <property type="protein sequence ID" value="BCK84621.1"/>
    <property type="molecule type" value="Genomic_DNA"/>
</dbReference>
<dbReference type="PANTHER" id="PTHR12992:SF11">
    <property type="entry name" value="MITOCHONDRIAL COENZYME A DIPHOSPHATASE NUDT8"/>
    <property type="match status" value="1"/>
</dbReference>
<evidence type="ECO:0000256" key="1">
    <source>
        <dbReference type="ARBA" id="ARBA00001936"/>
    </source>
</evidence>
<dbReference type="InterPro" id="IPR045121">
    <property type="entry name" value="CoAse"/>
</dbReference>
<dbReference type="CDD" id="cd03426">
    <property type="entry name" value="NUDIX_CoAse_Nudt7"/>
    <property type="match status" value="1"/>
</dbReference>
<dbReference type="PROSITE" id="PS51462">
    <property type="entry name" value="NUDIX"/>
    <property type="match status" value="1"/>
</dbReference>
<dbReference type="KEGG" id="pfaa:MM59RIKEN_19400"/>
<keyword evidence="9" id="KW-1185">Reference proteome</keyword>
<evidence type="ECO:0000256" key="5">
    <source>
        <dbReference type="ARBA" id="ARBA00022842"/>
    </source>
</evidence>